<feature type="compositionally biased region" description="Low complexity" evidence="1">
    <location>
        <begin position="934"/>
        <end position="943"/>
    </location>
</feature>
<keyword evidence="4" id="KW-1185">Reference proteome</keyword>
<feature type="compositionally biased region" description="Polar residues" evidence="1">
    <location>
        <begin position="1679"/>
        <end position="1697"/>
    </location>
</feature>
<dbReference type="InterPro" id="IPR034085">
    <property type="entry name" value="TOG"/>
</dbReference>
<feature type="compositionally biased region" description="Polar residues" evidence="1">
    <location>
        <begin position="1438"/>
        <end position="1450"/>
    </location>
</feature>
<dbReference type="InParanoid" id="A0A6I8TRM9"/>
<feature type="domain" description="TOG" evidence="2">
    <location>
        <begin position="1035"/>
        <end position="1265"/>
    </location>
</feature>
<feature type="region of interest" description="Disordered" evidence="1">
    <location>
        <begin position="1720"/>
        <end position="1739"/>
    </location>
</feature>
<feature type="region of interest" description="Disordered" evidence="1">
    <location>
        <begin position="1351"/>
        <end position="1459"/>
    </location>
</feature>
<evidence type="ECO:0000259" key="2">
    <source>
        <dbReference type="SMART" id="SM01349"/>
    </source>
</evidence>
<dbReference type="Gene3D" id="1.25.10.10">
    <property type="entry name" value="Leucine-rich Repeat Variant"/>
    <property type="match status" value="3"/>
</dbReference>
<accession>A0A6I8TRM9</accession>
<dbReference type="PANTHER" id="PTHR21567">
    <property type="entry name" value="CLASP"/>
    <property type="match status" value="1"/>
</dbReference>
<feature type="region of interest" description="Disordered" evidence="1">
    <location>
        <begin position="724"/>
        <end position="875"/>
    </location>
</feature>
<dbReference type="GO" id="GO:0005929">
    <property type="term" value="C:cilium"/>
    <property type="evidence" value="ECO:0007669"/>
    <property type="project" value="TreeGrafter"/>
</dbReference>
<feature type="region of interest" description="Disordered" evidence="1">
    <location>
        <begin position="292"/>
        <end position="311"/>
    </location>
</feature>
<protein>
    <recommendedName>
        <fullName evidence="2">TOG domain-containing protein</fullName>
    </recommendedName>
</protein>
<feature type="compositionally biased region" description="Polar residues" evidence="1">
    <location>
        <begin position="523"/>
        <end position="567"/>
    </location>
</feature>
<evidence type="ECO:0000313" key="3">
    <source>
        <dbReference type="EnsemblMetazoa" id="AAEL018052-PC"/>
    </source>
</evidence>
<feature type="compositionally biased region" description="Polar residues" evidence="1">
    <location>
        <begin position="1624"/>
        <end position="1638"/>
    </location>
</feature>
<dbReference type="InterPro" id="IPR011989">
    <property type="entry name" value="ARM-like"/>
</dbReference>
<organism evidence="3 4">
    <name type="scientific">Aedes aegypti</name>
    <name type="common">Yellowfever mosquito</name>
    <name type="synonym">Culex aegypti</name>
    <dbReference type="NCBI Taxonomy" id="7159"/>
    <lineage>
        <taxon>Eukaryota</taxon>
        <taxon>Metazoa</taxon>
        <taxon>Ecdysozoa</taxon>
        <taxon>Arthropoda</taxon>
        <taxon>Hexapoda</taxon>
        <taxon>Insecta</taxon>
        <taxon>Pterygota</taxon>
        <taxon>Neoptera</taxon>
        <taxon>Endopterygota</taxon>
        <taxon>Diptera</taxon>
        <taxon>Nematocera</taxon>
        <taxon>Culicoidea</taxon>
        <taxon>Culicidae</taxon>
        <taxon>Culicinae</taxon>
        <taxon>Aedini</taxon>
        <taxon>Aedes</taxon>
        <taxon>Stegomyia</taxon>
    </lineage>
</organism>
<evidence type="ECO:0000256" key="1">
    <source>
        <dbReference type="SAM" id="MobiDB-lite"/>
    </source>
</evidence>
<feature type="compositionally biased region" description="Polar residues" evidence="1">
    <location>
        <begin position="1646"/>
        <end position="1666"/>
    </location>
</feature>
<sequence length="2085" mass="232229">MFFRRVFAKNNGSSSTSGEGSSSNSSNNASSSPARYRRVLNVEDNHRVLSVLQLTPLWEYIIRNNELPVGLNMNELFREFLERLHDPEYQVRQHSLRVLIDVLIVLRDESDVYFGPLLPPIIDNLGHPSPAVRKGALDVLKVYIAQTKMPETVMLEIMNYGMDRNPKDPLSTRYIVGVMLALPSLIQPAILTAKRTFILRAVINALGGKMVQITYQEIALKILLKIKNTIGSREFYECISVAYRRDFDLLCNVYGLPNPPKSPRRENVINLTPPGSELPVRKSWKPHVPQVPTTEVHQPMQPLSPKAQRWKSGSFNDISRAEAYENDYKSRFNNNPYAISRLPQQGSSVVRRVSMDNIDKIDSSRVIMETDIKINKESVTMRIVEAENSQSISEESDEDSSKRYGIMRVLTDSEMDDSAGHRREDMSGTMQNQSPDEYVRRTPRRVRFGGEVVKMRTPDSDTFEHSDHDGMTVSQSSSSSAHANVNNPSSSFTASSSERFSPTMQRSALKSSTSSTDNFSFSLRKQYSHSADTERSSPPISSEYISNMSNNPRPMSAKPSSYISSEDTPTHRQAAFSRRRSVTFDEDEMQASTLSATTLDQLDTPSPTPEPPEPPEPPRERPKSSRPKSARPQSASTEPNAHPEERPRSSRPKSGRTQIAPEQSINEEDLQPKSKVKPESPDNHSHPEPPETNQILAEKIEEVKQAIQGIEEKINNVVLKTVEAINDSPPSPSKLQKSESADSATMSTPKMHKPNLSLEVLLKTSTDTKDNLEKGTPGEEKEAKDYIKELNIDIPEEQNNEAPPVSDPKPNGTSKIPKMVKTGIPKLNTMPSPVRTKLSPKPEEEDKSPPTNPTPSKHLTVNERGRSRRRSRSATSFVLPRSIYRSPAALSPAPHSGVEMIHNLLRSPSTSPNRVRRKSSATDFRKESLATSDKNNNSLELNNLNGGEKSDKCINVNEDDIYDVFGKTIATQTSVDELAEPALPSAMVSRTGTDMEIPSIVNVHPTDESTDAENNIPHSANSMRVIRTKPSSPKMLESKIVNSWEDLGIVDRVALQQLKSGDWRIRSQGFCAIEESLKSSDNLAKVQPYLESLLRTLLSSERNPDIIDDKVRMLVNLISRLPLENLEDRVGQIMTGLCRQGGPGSNNVAKALMQRLPTAAIVQRLLSDEFLHAKSSKFRENALQMVLFALMTFPSTYFDIKTLIARATEAAVDRKKRVRHGALDVLAVLGQISSPKLVLDVVCSSVAQRPDGNHLIAAVKARLARKQLPFIGPDGSVEYALKVPSCRSSSVIMFGADVDWIEAGSGSASPTSTRSKKYPSFQVDGGSFEEYKRKPSFQVFDEVKQPIDQNKAASSGWASKIPVSQTDGNIPATSNGSRPFYGNVQSRSYPELSEQQQQRKLPPTNNGKGDGNVKQQPTGRYAKQSTVSRFPEMEPKQSVRNGLNAKNSNPYEMKPARPTRSRLCSRFSDGFMSDTIASANRILQNESRPSTDPAIDNGAIRQSRNGMRFYNPNIMTSNNNSSGRQQVGSHAQKQDLDQRPNLSPSKSHGNGSNNNINYHAYNSSGRFFGAETIEVTHRSRFLGEQENESGPASGAINQESYIIHRDEQYESDDDKSSNDSTSTRIISNSTFNFGSKNSDPYPPTPNISHPPSILSSRPQSVTSHKSIGSGILKNDGRQSRTSNMSFKQSTDNVSVKSGRSAKSRENTVWYERDGTPIRSEDVISSNQVNYESDYDEDVEEEIIQPQRSATPKRYPTPSPHPLQSSYSTEELSNTSYQAEEAEVSPPKSRVHSASLGNLQQLPDDEEPPQPAPAKKILKKPFLVRKSSKVAPVKEVVSGVKARNKMNEVIFQKTLRKFEKPKDALSNCISHLESPNWEQNISGLQFFVRLIRHHPEVIDSQIHLLSVALAKQVRNLRSQVARAACQASAEFFSTHRRCIEGEAEDLATHLLHRTADTNKFLRADATQALESMCENLSNSKVIHIISFKGATHQNAVVRTTAAKLLDKIVHQIGPDKVFALPKESREKLVLTGAQLLLEGSLDTRNYTKSMFKQLSEHPNYNKVLLEVIPPRTYRNIEKTLKSIKHM</sequence>
<name>A0A6I8TRM9_AEDAE</name>
<dbReference type="PANTHER" id="PTHR21567:SF87">
    <property type="entry name" value="CRESCERIN-LIKE PROTEIN CHE-12"/>
    <property type="match status" value="1"/>
</dbReference>
<dbReference type="SMART" id="SM01349">
    <property type="entry name" value="TOG"/>
    <property type="match status" value="2"/>
</dbReference>
<dbReference type="GO" id="GO:0008017">
    <property type="term" value="F:microtubule binding"/>
    <property type="evidence" value="ECO:0007669"/>
    <property type="project" value="TreeGrafter"/>
</dbReference>
<feature type="region of interest" description="Disordered" evidence="1">
    <location>
        <begin position="1"/>
        <end position="34"/>
    </location>
</feature>
<feature type="domain" description="TOG" evidence="2">
    <location>
        <begin position="1844"/>
        <end position="2081"/>
    </location>
</feature>
<feature type="compositionally biased region" description="Pro residues" evidence="1">
    <location>
        <begin position="606"/>
        <end position="615"/>
    </location>
</feature>
<dbReference type="Proteomes" id="UP000008820">
    <property type="component" value="Chromosome 2"/>
</dbReference>
<feature type="compositionally biased region" description="Basic and acidic residues" evidence="1">
    <location>
        <begin position="670"/>
        <end position="689"/>
    </location>
</feature>
<dbReference type="OrthoDB" id="63891at2759"/>
<dbReference type="SUPFAM" id="SSF48371">
    <property type="entry name" value="ARM repeat"/>
    <property type="match status" value="2"/>
</dbReference>
<feature type="compositionally biased region" description="Polar residues" evidence="1">
    <location>
        <begin position="655"/>
        <end position="664"/>
    </location>
</feature>
<dbReference type="GO" id="GO:0000226">
    <property type="term" value="P:microtubule cytoskeleton organization"/>
    <property type="evidence" value="ECO:0007669"/>
    <property type="project" value="UniProtKB-ARBA"/>
</dbReference>
<feature type="compositionally biased region" description="Polar residues" evidence="1">
    <location>
        <begin position="1540"/>
        <end position="1558"/>
    </location>
</feature>
<reference evidence="3" key="2">
    <citation type="submission" date="2020-05" db="UniProtKB">
        <authorList>
            <consortium name="EnsemblMetazoa"/>
        </authorList>
    </citation>
    <scope>IDENTIFICATION</scope>
    <source>
        <strain evidence="3">LVP_AGWG</strain>
    </source>
</reference>
<proteinExistence type="predicted"/>
<dbReference type="Pfam" id="PF12348">
    <property type="entry name" value="CLASP_N"/>
    <property type="match status" value="1"/>
</dbReference>
<feature type="compositionally biased region" description="Polar residues" evidence="1">
    <location>
        <begin position="590"/>
        <end position="603"/>
    </location>
</feature>
<feature type="region of interest" description="Disordered" evidence="1">
    <location>
        <begin position="410"/>
        <end position="695"/>
    </location>
</feature>
<feature type="region of interest" description="Disordered" evidence="1">
    <location>
        <begin position="904"/>
        <end position="943"/>
    </location>
</feature>
<feature type="compositionally biased region" description="Basic and acidic residues" evidence="1">
    <location>
        <begin position="453"/>
        <end position="470"/>
    </location>
</feature>
<feature type="compositionally biased region" description="Basic and acidic residues" evidence="1">
    <location>
        <begin position="766"/>
        <end position="791"/>
    </location>
</feature>
<feature type="compositionally biased region" description="Polar residues" evidence="1">
    <location>
        <begin position="1513"/>
        <end position="1531"/>
    </location>
</feature>
<dbReference type="GO" id="GO:0005881">
    <property type="term" value="C:cytoplasmic microtubule"/>
    <property type="evidence" value="ECO:0007669"/>
    <property type="project" value="TreeGrafter"/>
</dbReference>
<dbReference type="EnsemblMetazoa" id="AAEL018052-RC">
    <property type="protein sequence ID" value="AAEL018052-PC"/>
    <property type="gene ID" value="AAEL018052"/>
</dbReference>
<evidence type="ECO:0000313" key="4">
    <source>
        <dbReference type="Proteomes" id="UP000008820"/>
    </source>
</evidence>
<feature type="compositionally biased region" description="Polar residues" evidence="1">
    <location>
        <begin position="1761"/>
        <end position="1777"/>
    </location>
</feature>
<feature type="compositionally biased region" description="Low complexity" evidence="1">
    <location>
        <begin position="473"/>
        <end position="501"/>
    </location>
</feature>
<dbReference type="InterPro" id="IPR016024">
    <property type="entry name" value="ARM-type_fold"/>
</dbReference>
<feature type="region of interest" description="Disordered" evidence="1">
    <location>
        <begin position="1482"/>
        <end position="1558"/>
    </location>
</feature>
<feature type="compositionally biased region" description="Low complexity" evidence="1">
    <location>
        <begin position="511"/>
        <end position="522"/>
    </location>
</feature>
<reference evidence="3 4" key="1">
    <citation type="submission" date="2017-06" db="EMBL/GenBank/DDBJ databases">
        <title>Aedes aegypti genome working group (AGWG) sequencing and assembly.</title>
        <authorList>
            <consortium name="Aedes aegypti Genome Working Group (AGWG)"/>
            <person name="Matthews B.J."/>
        </authorList>
    </citation>
    <scope>NUCLEOTIDE SEQUENCE [LARGE SCALE GENOMIC DNA]</scope>
    <source>
        <strain evidence="3 4">LVP_AGWG</strain>
    </source>
</reference>
<dbReference type="FunCoup" id="A0A6I8TRM9">
    <property type="interactions" value="32"/>
</dbReference>
<feature type="compositionally biased region" description="Low complexity" evidence="1">
    <location>
        <begin position="10"/>
        <end position="32"/>
    </location>
</feature>
<feature type="region of interest" description="Disordered" evidence="1">
    <location>
        <begin position="1608"/>
        <end position="1708"/>
    </location>
</feature>
<feature type="region of interest" description="Disordered" evidence="1">
    <location>
        <begin position="1745"/>
        <end position="1791"/>
    </location>
</feature>
<gene>
    <name evidence="3" type="primary">5568085</name>
</gene>
<dbReference type="InterPro" id="IPR024395">
    <property type="entry name" value="CLASP_N_dom"/>
</dbReference>
<feature type="compositionally biased region" description="Polar residues" evidence="1">
    <location>
        <begin position="1351"/>
        <end position="1428"/>
    </location>
</feature>